<protein>
    <recommendedName>
        <fullName evidence="3">Class I SAM-dependent methyltransferase</fullName>
    </recommendedName>
</protein>
<dbReference type="RefSeq" id="WP_002710663.1">
    <property type="nucleotide sequence ID" value="NZ_JH651384.1"/>
</dbReference>
<dbReference type="SUPFAM" id="SSF53335">
    <property type="entry name" value="S-adenosyl-L-methionine-dependent methyltransferases"/>
    <property type="match status" value="1"/>
</dbReference>
<gene>
    <name evidence="1" type="ORF">Thini_4314</name>
</gene>
<evidence type="ECO:0000313" key="2">
    <source>
        <dbReference type="Proteomes" id="UP000005317"/>
    </source>
</evidence>
<keyword evidence="2" id="KW-1185">Reference proteome</keyword>
<dbReference type="AlphaFoldDB" id="A0A656HMP5"/>
<accession>A0A656HMP5</accession>
<organism evidence="1 2">
    <name type="scientific">Thiothrix nivea (strain ATCC 35100 / DSM 5205 / JP2)</name>
    <dbReference type="NCBI Taxonomy" id="870187"/>
    <lineage>
        <taxon>Bacteria</taxon>
        <taxon>Pseudomonadati</taxon>
        <taxon>Pseudomonadota</taxon>
        <taxon>Gammaproteobacteria</taxon>
        <taxon>Thiotrichales</taxon>
        <taxon>Thiotrichaceae</taxon>
        <taxon>Thiothrix</taxon>
    </lineage>
</organism>
<dbReference type="Proteomes" id="UP000005317">
    <property type="component" value="Unassembled WGS sequence"/>
</dbReference>
<dbReference type="OrthoDB" id="8204989at2"/>
<proteinExistence type="predicted"/>
<dbReference type="Gene3D" id="3.40.50.150">
    <property type="entry name" value="Vaccinia Virus protein VP39"/>
    <property type="match status" value="1"/>
</dbReference>
<dbReference type="InterPro" id="IPR029063">
    <property type="entry name" value="SAM-dependent_MTases_sf"/>
</dbReference>
<sequence>MSDDFDDFIQRNKHGPRLTVLSGFFQGVTRGESGMPDRDVKADRSLFFGDKLTEQFCDEYERRICSFSRHFLPSIPFMLENECRLGAALIEFGKAVAQPGERLKMYNISNAEGTFARTLADFPGSRFSTLTGAIEPSNEKAFYHLGAPAHAHFLLGSFLDNTPGKIRSETRLAEYHDGFDFIFEHECFQMFSNERAKQFAFVLRMLKEDGMMILSEKLNQEDFAEFQRREDKKDWDFKARYFSKQDIEEKRRGVVDHMVAGQLTMKALQQALAQFFEHAVVFGNSTNFYHIVASNNESRIRLLLENMLPPCMEPEFCFETLPLVLLGMNAGPTPAFGRLQTQNA</sequence>
<name>A0A656HMP5_THINJ</name>
<dbReference type="EMBL" id="JH651384">
    <property type="protein sequence ID" value="EIJ36796.1"/>
    <property type="molecule type" value="Genomic_DNA"/>
</dbReference>
<reference evidence="2" key="1">
    <citation type="journal article" date="2011" name="Stand. Genomic Sci.">
        <title>Genome sequence of the filamentous, gliding Thiothrix nivea neotype strain (JP2(T)).</title>
        <authorList>
            <person name="Lapidus A."/>
            <person name="Nolan M."/>
            <person name="Lucas S."/>
            <person name="Glavina Del Rio T."/>
            <person name="Tice H."/>
            <person name="Cheng J.F."/>
            <person name="Tapia R."/>
            <person name="Han C."/>
            <person name="Goodwin L."/>
            <person name="Pitluck S."/>
            <person name="Liolios K."/>
            <person name="Pagani I."/>
            <person name="Ivanova N."/>
            <person name="Huntemann M."/>
            <person name="Mavromatis K."/>
            <person name="Mikhailova N."/>
            <person name="Pati A."/>
            <person name="Chen A."/>
            <person name="Palaniappan K."/>
            <person name="Land M."/>
            <person name="Brambilla E.M."/>
            <person name="Rohde M."/>
            <person name="Abt B."/>
            <person name="Verbarg S."/>
            <person name="Goker M."/>
            <person name="Bristow J."/>
            <person name="Eisen J.A."/>
            <person name="Markowitz V."/>
            <person name="Hugenholtz P."/>
            <person name="Kyrpides N.C."/>
            <person name="Klenk H.P."/>
            <person name="Woyke T."/>
        </authorList>
    </citation>
    <scope>NUCLEOTIDE SEQUENCE [LARGE SCALE GENOMIC DNA]</scope>
    <source>
        <strain evidence="2">ATCC 35100 / DSM 5205 / JP2</strain>
    </source>
</reference>
<evidence type="ECO:0000313" key="1">
    <source>
        <dbReference type="EMBL" id="EIJ36796.1"/>
    </source>
</evidence>
<evidence type="ECO:0008006" key="3">
    <source>
        <dbReference type="Google" id="ProtNLM"/>
    </source>
</evidence>